<dbReference type="InterPro" id="IPR014776">
    <property type="entry name" value="4pyrrole_Mease_sub2"/>
</dbReference>
<dbReference type="NCBIfam" id="TIGR02495">
    <property type="entry name" value="NrdG2"/>
    <property type="match status" value="1"/>
</dbReference>
<dbReference type="PROSITE" id="PS00840">
    <property type="entry name" value="SUMT_2"/>
    <property type="match status" value="1"/>
</dbReference>
<keyword evidence="10" id="KW-0627">Porphyrin biosynthesis</keyword>
<comment type="similarity">
    <text evidence="2 12">Belongs to the precorrin methyltransferase family.</text>
</comment>
<evidence type="ECO:0000313" key="15">
    <source>
        <dbReference type="Proteomes" id="UP000327458"/>
    </source>
</evidence>
<evidence type="ECO:0000256" key="7">
    <source>
        <dbReference type="ARBA" id="ARBA00022723"/>
    </source>
</evidence>
<sequence length="502" mass="54422">MNRTPVLPLGGFLPQSLVDWPGHIAAVMYTSGCNFRCPYCHNPELVLPDEFGSIPLLSFDEVLARITRNRNLLGGVVVTGGEPTIHQSLPEALRTLKGLGLKVKLDTNGSRPEMLGQILDERLVDEVAMDVKAPLESEPYSRLAGIGCSSELIGKIRDSILLLRRSGISHRFRCTLVKGLHATEDVVELAESFGKTITFQRFRPGKTLQKWIRRLLTRKSGDIGISSASTIKRKFMTHPYKGKVFITGAGPGDPGLLTVRAAEVISGADVLLHDALVTDEILALAAPDAELIDVGKRLSDGQDQTGRQERINTLLVEYALMGRCVVRLKAGDPFMFGRGIEEVRAVTDAGLPYEVIPGITAGIAAADLCSIPLTERYRNTAAIFCTGHTANHSSAHFRAFIDVMKAGTPLVMYMGFDTLVPILARMKAAGLPDSLGVCAVSRVSRPDQKIVYGTLSTIGGLMRESVLKLPVVFIIGEYARPEFPDGMLFPNSSIPLNHGQAS</sequence>
<dbReference type="GO" id="GO:0046872">
    <property type="term" value="F:metal ion binding"/>
    <property type="evidence" value="ECO:0007669"/>
    <property type="project" value="UniProtKB-KW"/>
</dbReference>
<evidence type="ECO:0000256" key="9">
    <source>
        <dbReference type="ARBA" id="ARBA00023014"/>
    </source>
</evidence>
<evidence type="ECO:0000256" key="5">
    <source>
        <dbReference type="ARBA" id="ARBA00022679"/>
    </source>
</evidence>
<dbReference type="InterPro" id="IPR013785">
    <property type="entry name" value="Aldolase_TIM"/>
</dbReference>
<evidence type="ECO:0000256" key="8">
    <source>
        <dbReference type="ARBA" id="ARBA00023004"/>
    </source>
</evidence>
<dbReference type="InterPro" id="IPR058240">
    <property type="entry name" value="rSAM_sf"/>
</dbReference>
<evidence type="ECO:0000256" key="1">
    <source>
        <dbReference type="ARBA" id="ARBA00001966"/>
    </source>
</evidence>
<evidence type="ECO:0000256" key="4">
    <source>
        <dbReference type="ARBA" id="ARBA00022603"/>
    </source>
</evidence>
<dbReference type="EC" id="2.1.1.107" evidence="3"/>
<dbReference type="SUPFAM" id="SSF53790">
    <property type="entry name" value="Tetrapyrrole methylase"/>
    <property type="match status" value="1"/>
</dbReference>
<evidence type="ECO:0000313" key="14">
    <source>
        <dbReference type="EMBL" id="KAA6232416.1"/>
    </source>
</evidence>
<dbReference type="SFLD" id="SFLDS00029">
    <property type="entry name" value="Radical_SAM"/>
    <property type="match status" value="1"/>
</dbReference>
<evidence type="ECO:0000256" key="2">
    <source>
        <dbReference type="ARBA" id="ARBA00005879"/>
    </source>
</evidence>
<evidence type="ECO:0000256" key="6">
    <source>
        <dbReference type="ARBA" id="ARBA00022691"/>
    </source>
</evidence>
<dbReference type="AlphaFoldDB" id="A0A5M8IAB2"/>
<dbReference type="PROSITE" id="PS51918">
    <property type="entry name" value="RADICAL_SAM"/>
    <property type="match status" value="1"/>
</dbReference>
<dbReference type="SUPFAM" id="SSF102114">
    <property type="entry name" value="Radical SAM enzymes"/>
    <property type="match status" value="1"/>
</dbReference>
<comment type="pathway">
    <text evidence="11">Porphyrin-containing compound metabolism; siroheme biosynthesis; precorrin-2 from uroporphyrinogen III: step 1/1.</text>
</comment>
<dbReference type="InterPro" id="IPR007197">
    <property type="entry name" value="rSAM"/>
</dbReference>
<evidence type="ECO:0000256" key="12">
    <source>
        <dbReference type="RuleBase" id="RU003960"/>
    </source>
</evidence>
<dbReference type="PANTHER" id="PTHR45790:SF3">
    <property type="entry name" value="S-ADENOSYL-L-METHIONINE-DEPENDENT UROPORPHYRINOGEN III METHYLTRANSFERASE, CHLOROPLASTIC"/>
    <property type="match status" value="1"/>
</dbReference>
<keyword evidence="4 12" id="KW-0489">Methyltransferase</keyword>
<keyword evidence="8" id="KW-0408">Iron</keyword>
<dbReference type="GO" id="GO:0032259">
    <property type="term" value="P:methylation"/>
    <property type="evidence" value="ECO:0007669"/>
    <property type="project" value="UniProtKB-KW"/>
</dbReference>
<dbReference type="CDD" id="cd01335">
    <property type="entry name" value="Radical_SAM"/>
    <property type="match status" value="1"/>
</dbReference>
<comment type="caution">
    <text evidence="14">The sequence shown here is derived from an EMBL/GenBank/DDBJ whole genome shotgun (WGS) entry which is preliminary data.</text>
</comment>
<dbReference type="Pfam" id="PF00590">
    <property type="entry name" value="TP_methylase"/>
    <property type="match status" value="1"/>
</dbReference>
<evidence type="ECO:0000259" key="13">
    <source>
        <dbReference type="PROSITE" id="PS51918"/>
    </source>
</evidence>
<dbReference type="SFLD" id="SFLDG01094">
    <property type="entry name" value="Uncharacterised_Radical_SAM_Su"/>
    <property type="match status" value="1"/>
</dbReference>
<evidence type="ECO:0000256" key="11">
    <source>
        <dbReference type="ARBA" id="ARBA00025705"/>
    </source>
</evidence>
<feature type="domain" description="Radical SAM core" evidence="13">
    <location>
        <begin position="20"/>
        <end position="234"/>
    </location>
</feature>
<dbReference type="CDD" id="cd11642">
    <property type="entry name" value="SUMT"/>
    <property type="match status" value="1"/>
</dbReference>
<keyword evidence="6" id="KW-0949">S-adenosyl-L-methionine</keyword>
<gene>
    <name evidence="14" type="primary">cobA</name>
    <name evidence="14" type="ORF">FP507_04440</name>
</gene>
<name>A0A5M8IAB2_CHLPH</name>
<dbReference type="InterPro" id="IPR000878">
    <property type="entry name" value="4pyrrol_Mease"/>
</dbReference>
<dbReference type="InterPro" id="IPR014777">
    <property type="entry name" value="4pyrrole_Mease_sub1"/>
</dbReference>
<dbReference type="PANTHER" id="PTHR45790">
    <property type="entry name" value="SIROHEME SYNTHASE-RELATED"/>
    <property type="match status" value="1"/>
</dbReference>
<proteinExistence type="inferred from homology"/>
<accession>A0A5M8IAB2</accession>
<dbReference type="Proteomes" id="UP000327458">
    <property type="component" value="Unassembled WGS sequence"/>
</dbReference>
<dbReference type="InterPro" id="IPR006366">
    <property type="entry name" value="CobA/CysG_C"/>
</dbReference>
<dbReference type="EMBL" id="VMRG01000001">
    <property type="protein sequence ID" value="KAA6232416.1"/>
    <property type="molecule type" value="Genomic_DNA"/>
</dbReference>
<comment type="cofactor">
    <cofactor evidence="1">
        <name>[4Fe-4S] cluster</name>
        <dbReference type="ChEBI" id="CHEBI:49883"/>
    </cofactor>
</comment>
<dbReference type="Gene3D" id="3.20.20.70">
    <property type="entry name" value="Aldolase class I"/>
    <property type="match status" value="1"/>
</dbReference>
<keyword evidence="5 12" id="KW-0808">Transferase</keyword>
<dbReference type="FunFam" id="3.40.1010.10:FF:000001">
    <property type="entry name" value="Siroheme synthase"/>
    <property type="match status" value="1"/>
</dbReference>
<dbReference type="GO" id="GO:0051536">
    <property type="term" value="F:iron-sulfur cluster binding"/>
    <property type="evidence" value="ECO:0007669"/>
    <property type="project" value="UniProtKB-KW"/>
</dbReference>
<dbReference type="GO" id="GO:0019354">
    <property type="term" value="P:siroheme biosynthetic process"/>
    <property type="evidence" value="ECO:0007669"/>
    <property type="project" value="InterPro"/>
</dbReference>
<dbReference type="Gene3D" id="3.30.950.10">
    <property type="entry name" value="Methyltransferase, Cobalt-precorrin-4 Transmethylase, Domain 2"/>
    <property type="match status" value="1"/>
</dbReference>
<keyword evidence="7" id="KW-0479">Metal-binding</keyword>
<dbReference type="GO" id="GO:0004851">
    <property type="term" value="F:uroporphyrin-III C-methyltransferase activity"/>
    <property type="evidence" value="ECO:0007669"/>
    <property type="project" value="UniProtKB-EC"/>
</dbReference>
<evidence type="ECO:0000256" key="10">
    <source>
        <dbReference type="ARBA" id="ARBA00023244"/>
    </source>
</evidence>
<dbReference type="Pfam" id="PF04055">
    <property type="entry name" value="Radical_SAM"/>
    <property type="match status" value="1"/>
</dbReference>
<dbReference type="InterPro" id="IPR012840">
    <property type="entry name" value="NrdG2"/>
</dbReference>
<evidence type="ECO:0000256" key="3">
    <source>
        <dbReference type="ARBA" id="ARBA00012162"/>
    </source>
</evidence>
<organism evidence="14 15">
    <name type="scientific">Chlorobium phaeovibrioides</name>
    <dbReference type="NCBI Taxonomy" id="1094"/>
    <lineage>
        <taxon>Bacteria</taxon>
        <taxon>Pseudomonadati</taxon>
        <taxon>Chlorobiota</taxon>
        <taxon>Chlorobiia</taxon>
        <taxon>Chlorobiales</taxon>
        <taxon>Chlorobiaceae</taxon>
        <taxon>Chlorobium/Pelodictyon group</taxon>
        <taxon>Chlorobium</taxon>
    </lineage>
</organism>
<dbReference type="NCBIfam" id="NF004790">
    <property type="entry name" value="PRK06136.1"/>
    <property type="match status" value="1"/>
</dbReference>
<dbReference type="NCBIfam" id="TIGR01469">
    <property type="entry name" value="cobA_cysG_Cterm"/>
    <property type="match status" value="1"/>
</dbReference>
<protein>
    <recommendedName>
        <fullName evidence="3">uroporphyrinogen-III C-methyltransferase</fullName>
        <ecNumber evidence="3">2.1.1.107</ecNumber>
    </recommendedName>
</protein>
<dbReference type="InterPro" id="IPR003043">
    <property type="entry name" value="Uropor_MeTrfase_CS"/>
</dbReference>
<dbReference type="InterPro" id="IPR050161">
    <property type="entry name" value="Siro_Cobalamin_biosynth"/>
</dbReference>
<keyword evidence="9" id="KW-0411">Iron-sulfur</keyword>
<dbReference type="InterPro" id="IPR035996">
    <property type="entry name" value="4pyrrol_Methylase_sf"/>
</dbReference>
<dbReference type="Gene3D" id="3.40.1010.10">
    <property type="entry name" value="Cobalt-precorrin-4 Transmethylase, Domain 1"/>
    <property type="match status" value="1"/>
</dbReference>
<dbReference type="RefSeq" id="WP_151419327.1">
    <property type="nucleotide sequence ID" value="NZ_VMRG01000001.1"/>
</dbReference>
<reference evidence="14 15" key="1">
    <citation type="submission" date="2019-07" db="EMBL/GenBank/DDBJ databases">
        <title>Draft genome Sequence of Chlorobium phaeovibrioides sp. strain PhvTcv-s14, from the Phylum Chlorobi.</title>
        <authorList>
            <person name="Babenko V."/>
            <person name="Boldyreva D."/>
            <person name="Kanygina A."/>
            <person name="Selezneva O."/>
            <person name="Akopiyan T."/>
            <person name="Lunina O."/>
        </authorList>
    </citation>
    <scope>NUCLEOTIDE SEQUENCE [LARGE SCALE GENOMIC DNA]</scope>
    <source>
        <strain evidence="14 15">GrTcv12</strain>
    </source>
</reference>